<dbReference type="KEGG" id="cee:CENDO_06465"/>
<keyword evidence="2" id="KW-0521">NADP</keyword>
<dbReference type="NCBIfam" id="NF010663">
    <property type="entry name" value="PRK14059.1-1"/>
    <property type="match status" value="1"/>
</dbReference>
<feature type="region of interest" description="Disordered" evidence="4">
    <location>
        <begin position="1"/>
        <end position="31"/>
    </location>
</feature>
<dbReference type="Gene3D" id="3.40.430.10">
    <property type="entry name" value="Dihydrofolate Reductase, subunit A"/>
    <property type="match status" value="1"/>
</dbReference>
<dbReference type="InterPro" id="IPR024072">
    <property type="entry name" value="DHFR-like_dom_sf"/>
</dbReference>
<evidence type="ECO:0000256" key="1">
    <source>
        <dbReference type="ARBA" id="ARBA00005104"/>
    </source>
</evidence>
<reference evidence="6 7" key="1">
    <citation type="submission" date="2019-04" db="EMBL/GenBank/DDBJ databases">
        <title>Corynebacterium endometrii sp. nov., isolated from the uterus of a cow with endometritis.</title>
        <authorList>
            <person name="Ballas P."/>
            <person name="Ruckert C."/>
            <person name="Wagener K."/>
            <person name="Drillich M."/>
            <person name="Kaempfer P."/>
            <person name="Busse H.-J."/>
            <person name="Ehling-Schulz M."/>
        </authorList>
    </citation>
    <scope>NUCLEOTIDE SEQUENCE [LARGE SCALE GENOMIC DNA]</scope>
    <source>
        <strain evidence="6 7">LMM-1653</strain>
    </source>
</reference>
<dbReference type="GO" id="GO:0008703">
    <property type="term" value="F:5-amino-6-(5-phosphoribosylamino)uracil reductase activity"/>
    <property type="evidence" value="ECO:0007669"/>
    <property type="project" value="InterPro"/>
</dbReference>
<evidence type="ECO:0000256" key="2">
    <source>
        <dbReference type="ARBA" id="ARBA00022857"/>
    </source>
</evidence>
<evidence type="ECO:0000256" key="3">
    <source>
        <dbReference type="ARBA" id="ARBA00023002"/>
    </source>
</evidence>
<evidence type="ECO:0000313" key="6">
    <source>
        <dbReference type="EMBL" id="QCB28567.1"/>
    </source>
</evidence>
<dbReference type="InterPro" id="IPR050765">
    <property type="entry name" value="Riboflavin_Biosynth_HTPR"/>
</dbReference>
<dbReference type="PANTHER" id="PTHR38011">
    <property type="entry name" value="DIHYDROFOLATE REDUCTASE FAMILY PROTEIN (AFU_ORTHOLOGUE AFUA_8G06820)"/>
    <property type="match status" value="1"/>
</dbReference>
<gene>
    <name evidence="6" type="ORF">CENDO_06465</name>
</gene>
<keyword evidence="3" id="KW-0560">Oxidoreductase</keyword>
<dbReference type="InterPro" id="IPR002734">
    <property type="entry name" value="RibDG_C"/>
</dbReference>
<name>A0A4P7QID7_9CORY</name>
<dbReference type="EMBL" id="CP039247">
    <property type="protein sequence ID" value="QCB28567.1"/>
    <property type="molecule type" value="Genomic_DNA"/>
</dbReference>
<organism evidence="6 7">
    <name type="scientific">Corynebacterium endometrii</name>
    <dbReference type="NCBI Taxonomy" id="2488819"/>
    <lineage>
        <taxon>Bacteria</taxon>
        <taxon>Bacillati</taxon>
        <taxon>Actinomycetota</taxon>
        <taxon>Actinomycetes</taxon>
        <taxon>Mycobacteriales</taxon>
        <taxon>Corynebacteriaceae</taxon>
        <taxon>Corynebacterium</taxon>
    </lineage>
</organism>
<sequence length="252" mass="26356">MNSPSHNEDLQAPSQRQEPQIKELIGPSSPAGQPWVRMVAVTTVHGSATLEGNSGAIGNDLDSQLLAGLRDWADAVLVGSATVKAEGYGGIPATASRPSPAPFAVLSSSLDLDPTSRFFTQAVTPPLIVTPTSSLDDPALDSTRRALDAAGARLVDGGDGSVESAIRALNDLGYAKVSCEGGPRVYSGALSSGLLNQLYLTVDPHVSPLVEKTLVPQREPGQPNQVQRLELEHCAVSADSTVFLRYGVARTH</sequence>
<dbReference type="GO" id="GO:0009231">
    <property type="term" value="P:riboflavin biosynthetic process"/>
    <property type="evidence" value="ECO:0007669"/>
    <property type="project" value="InterPro"/>
</dbReference>
<keyword evidence="7" id="KW-1185">Reference proteome</keyword>
<evidence type="ECO:0000313" key="7">
    <source>
        <dbReference type="Proteomes" id="UP000296352"/>
    </source>
</evidence>
<proteinExistence type="predicted"/>
<dbReference type="Pfam" id="PF01872">
    <property type="entry name" value="RibD_C"/>
    <property type="match status" value="1"/>
</dbReference>
<dbReference type="PANTHER" id="PTHR38011:SF7">
    <property type="entry name" value="2,5-DIAMINO-6-RIBOSYLAMINO-4(3H)-PYRIMIDINONE 5'-PHOSPHATE REDUCTASE"/>
    <property type="match status" value="1"/>
</dbReference>
<evidence type="ECO:0000256" key="4">
    <source>
        <dbReference type="SAM" id="MobiDB-lite"/>
    </source>
</evidence>
<dbReference type="OrthoDB" id="5243299at2"/>
<feature type="domain" description="Bacterial bifunctional deaminase-reductase C-terminal" evidence="5">
    <location>
        <begin position="34"/>
        <end position="217"/>
    </location>
</feature>
<comment type="pathway">
    <text evidence="1">Cofactor biosynthesis; riboflavin biosynthesis.</text>
</comment>
<accession>A0A4P7QID7</accession>
<dbReference type="Proteomes" id="UP000296352">
    <property type="component" value="Chromosome"/>
</dbReference>
<dbReference type="SUPFAM" id="SSF53597">
    <property type="entry name" value="Dihydrofolate reductase-like"/>
    <property type="match status" value="1"/>
</dbReference>
<dbReference type="AlphaFoldDB" id="A0A4P7QID7"/>
<protein>
    <submittedName>
        <fullName evidence="6">5-amino-6-(5-phosphoribosylamino)uracil reductase</fullName>
    </submittedName>
</protein>
<evidence type="ECO:0000259" key="5">
    <source>
        <dbReference type="Pfam" id="PF01872"/>
    </source>
</evidence>
<dbReference type="RefSeq" id="WP_136141288.1">
    <property type="nucleotide sequence ID" value="NZ_CP039247.1"/>
</dbReference>